<dbReference type="EMBL" id="ABCC02000057">
    <property type="protein sequence ID" value="EDP13145.1"/>
    <property type="molecule type" value="Genomic_DNA"/>
</dbReference>
<reference evidence="1 2" key="1">
    <citation type="submission" date="2007-08" db="EMBL/GenBank/DDBJ databases">
        <authorList>
            <person name="Fulton L."/>
            <person name="Clifton S."/>
            <person name="Fulton B."/>
            <person name="Xu J."/>
            <person name="Minx P."/>
            <person name="Pepin K.H."/>
            <person name="Johnson M."/>
            <person name="Thiruvilangam P."/>
            <person name="Bhonagiri V."/>
            <person name="Nash W.E."/>
            <person name="Mardis E.R."/>
            <person name="Wilson R.K."/>
        </authorList>
    </citation>
    <scope>NUCLEOTIDE SEQUENCE [LARGE SCALE GENOMIC DNA]</scope>
    <source>
        <strain evidence="2">ATCC BAA-613 / DSM 15670 / CCUG 46953 / JCM 12243 / WAL 16351</strain>
    </source>
</reference>
<evidence type="ECO:0000313" key="2">
    <source>
        <dbReference type="Proteomes" id="UP000005396"/>
    </source>
</evidence>
<evidence type="ECO:0000313" key="1">
    <source>
        <dbReference type="EMBL" id="EDP13145.1"/>
    </source>
</evidence>
<proteinExistence type="predicted"/>
<sequence>MIGIAILEGAVLIYCSNKGNETNRRVAHPRTGHVRICRKDEHFLVSVF</sequence>
<dbReference type="HOGENOM" id="CLU_3151217_0_0_9"/>
<organism evidence="1 2">
    <name type="scientific">Enterocloster bolteae (strain ATCC BAA-613 / DSM 15670 / CCUG 46953 / JCM 12243 / WAL 16351)</name>
    <name type="common">Clostridium bolteae</name>
    <dbReference type="NCBI Taxonomy" id="411902"/>
    <lineage>
        <taxon>Bacteria</taxon>
        <taxon>Bacillati</taxon>
        <taxon>Bacillota</taxon>
        <taxon>Clostridia</taxon>
        <taxon>Lachnospirales</taxon>
        <taxon>Lachnospiraceae</taxon>
        <taxon>Enterocloster</taxon>
    </lineage>
</organism>
<dbReference type="AlphaFoldDB" id="A8S402"/>
<name>A8S402_ENTBW</name>
<dbReference type="Proteomes" id="UP000005396">
    <property type="component" value="Unassembled WGS sequence"/>
</dbReference>
<dbReference type="PaxDb" id="411902-CLOBOL_06777"/>
<protein>
    <submittedName>
        <fullName evidence="1">Uncharacterized protein</fullName>
    </submittedName>
</protein>
<reference evidence="1 2" key="2">
    <citation type="submission" date="2007-09" db="EMBL/GenBank/DDBJ databases">
        <title>Draft genome sequence of Clostridium bolteae (ATCC BAA-613).</title>
        <authorList>
            <person name="Sudarsanam P."/>
            <person name="Ley R."/>
            <person name="Guruge J."/>
            <person name="Turnbaugh P.J."/>
            <person name="Mahowald M."/>
            <person name="Liep D."/>
            <person name="Gordon J."/>
        </authorList>
    </citation>
    <scope>NUCLEOTIDE SEQUENCE [LARGE SCALE GENOMIC DNA]</scope>
    <source>
        <strain evidence="2">ATCC BAA-613 / DSM 15670 / CCUG 46953 / JCM 12243 / WAL 16351</strain>
    </source>
</reference>
<accession>A8S402</accession>
<comment type="caution">
    <text evidence="1">The sequence shown here is derived from an EMBL/GenBank/DDBJ whole genome shotgun (WGS) entry which is preliminary data.</text>
</comment>
<gene>
    <name evidence="1" type="ORF">CLOBOL_06777</name>
</gene>